<dbReference type="RefSeq" id="WP_286300851.1">
    <property type="nucleotide sequence ID" value="NZ_AP027728.1"/>
</dbReference>
<evidence type="ECO:0000313" key="3">
    <source>
        <dbReference type="EMBL" id="BDZ40321.1"/>
    </source>
</evidence>
<dbReference type="Gene3D" id="2.30.110.10">
    <property type="entry name" value="Electron Transport, Fmn-binding Protein, Chain A"/>
    <property type="match status" value="1"/>
</dbReference>
<evidence type="ECO:0000256" key="1">
    <source>
        <dbReference type="ARBA" id="ARBA00023002"/>
    </source>
</evidence>
<keyword evidence="4" id="KW-1185">Reference proteome</keyword>
<dbReference type="PANTHER" id="PTHR35176">
    <property type="entry name" value="HEME OXYGENASE HI_0854-RELATED"/>
    <property type="match status" value="1"/>
</dbReference>
<evidence type="ECO:0000259" key="2">
    <source>
        <dbReference type="Pfam" id="PF01243"/>
    </source>
</evidence>
<reference evidence="4" key="1">
    <citation type="journal article" date="2019" name="Int. J. Syst. Evol. Microbiol.">
        <title>The Global Catalogue of Microorganisms (GCM) 10K type strain sequencing project: providing services to taxonomists for standard genome sequencing and annotation.</title>
        <authorList>
            <consortium name="The Broad Institute Genomics Platform"/>
            <consortium name="The Broad Institute Genome Sequencing Center for Infectious Disease"/>
            <person name="Wu L."/>
            <person name="Ma J."/>
        </authorList>
    </citation>
    <scope>NUCLEOTIDE SEQUENCE [LARGE SCALE GENOMIC DNA]</scope>
    <source>
        <strain evidence="4">NBRC 106310</strain>
    </source>
</reference>
<keyword evidence="1" id="KW-0560">Oxidoreductase</keyword>
<name>A0ABN6XA06_9MICO</name>
<dbReference type="InterPro" id="IPR012349">
    <property type="entry name" value="Split_barrel_FMN-bd"/>
</dbReference>
<dbReference type="SUPFAM" id="SSF50475">
    <property type="entry name" value="FMN-binding split barrel"/>
    <property type="match status" value="1"/>
</dbReference>
<proteinExistence type="predicted"/>
<dbReference type="NCBIfam" id="TIGR03618">
    <property type="entry name" value="Rv1155_F420"/>
    <property type="match status" value="1"/>
</dbReference>
<accession>A0ABN6XA06</accession>
<gene>
    <name evidence="3" type="ORF">GCM10025863_29350</name>
</gene>
<dbReference type="Pfam" id="PF01243">
    <property type="entry name" value="PNPOx_N"/>
    <property type="match status" value="1"/>
</dbReference>
<dbReference type="InterPro" id="IPR052019">
    <property type="entry name" value="F420H2_bilvrd_red/Heme_oxyg"/>
</dbReference>
<dbReference type="EMBL" id="AP027728">
    <property type="protein sequence ID" value="BDZ40321.1"/>
    <property type="molecule type" value="Genomic_DNA"/>
</dbReference>
<dbReference type="InterPro" id="IPR011576">
    <property type="entry name" value="Pyridox_Oxase_N"/>
</dbReference>
<dbReference type="PANTHER" id="PTHR35176:SF6">
    <property type="entry name" value="HEME OXYGENASE HI_0854-RELATED"/>
    <property type="match status" value="1"/>
</dbReference>
<sequence>MSSTEIPAHLIDLLERPVFGVLATVGRDDSAQASPMWFELIDGTIRFTHTNTRTKYRNLQRNPSMSFAVYDPDKPYRYVEVRGRLTEVVPDPTGAFYQQLARRYGDADPAAPADAAHRVILVMSVEKVIGR</sequence>
<protein>
    <submittedName>
        <fullName evidence="3">PPOX class F420-dependent enzyme</fullName>
    </submittedName>
</protein>
<feature type="domain" description="Pyridoxamine 5'-phosphate oxidase N-terminal" evidence="2">
    <location>
        <begin position="10"/>
        <end position="128"/>
    </location>
</feature>
<organism evidence="3 4">
    <name type="scientific">Microbacterium suwonense</name>
    <dbReference type="NCBI Taxonomy" id="683047"/>
    <lineage>
        <taxon>Bacteria</taxon>
        <taxon>Bacillati</taxon>
        <taxon>Actinomycetota</taxon>
        <taxon>Actinomycetes</taxon>
        <taxon>Micrococcales</taxon>
        <taxon>Microbacteriaceae</taxon>
        <taxon>Microbacterium</taxon>
    </lineage>
</organism>
<dbReference type="Proteomes" id="UP001321543">
    <property type="component" value="Chromosome"/>
</dbReference>
<evidence type="ECO:0000313" key="4">
    <source>
        <dbReference type="Proteomes" id="UP001321543"/>
    </source>
</evidence>
<dbReference type="InterPro" id="IPR019920">
    <property type="entry name" value="F420-binding_dom_put"/>
</dbReference>